<reference evidence="2 3" key="1">
    <citation type="submission" date="2009-10" db="EMBL/GenBank/DDBJ databases">
        <title>Complete sequence of Halothiobacillus neapolitanus c2.</title>
        <authorList>
            <consortium name="US DOE Joint Genome Institute"/>
            <person name="Lucas S."/>
            <person name="Copeland A."/>
            <person name="Lapidus A."/>
            <person name="Glavina del Rio T."/>
            <person name="Tice H."/>
            <person name="Bruce D."/>
            <person name="Goodwin L."/>
            <person name="Pitluck S."/>
            <person name="Davenport K."/>
            <person name="Brettin T."/>
            <person name="Detter J.C."/>
            <person name="Han C."/>
            <person name="Tapia R."/>
            <person name="Larimer F."/>
            <person name="Land M."/>
            <person name="Hauser L."/>
            <person name="Kyrpides N."/>
            <person name="Mikhailova N."/>
            <person name="Kerfeld C."/>
            <person name="Cannon G."/>
            <person name="Heinhort S."/>
        </authorList>
    </citation>
    <scope>NUCLEOTIDE SEQUENCE [LARGE SCALE GENOMIC DNA]</scope>
    <source>
        <strain evidence="3">ATCC 23641 / c2</strain>
    </source>
</reference>
<dbReference type="eggNOG" id="COG0726">
    <property type="taxonomic scope" value="Bacteria"/>
</dbReference>
<evidence type="ECO:0000313" key="3">
    <source>
        <dbReference type="Proteomes" id="UP000009102"/>
    </source>
</evidence>
<dbReference type="Pfam" id="PF01522">
    <property type="entry name" value="Polysacc_deac_1"/>
    <property type="match status" value="1"/>
</dbReference>
<accession>D0KWT7</accession>
<proteinExistence type="predicted"/>
<dbReference type="InterPro" id="IPR050248">
    <property type="entry name" value="Polysacc_deacetylase_ArnD"/>
</dbReference>
<dbReference type="KEGG" id="hna:Hneap_2242"/>
<dbReference type="RefSeq" id="WP_012825088.1">
    <property type="nucleotide sequence ID" value="NC_013422.1"/>
</dbReference>
<dbReference type="SUPFAM" id="SSF88713">
    <property type="entry name" value="Glycoside hydrolase/deacetylase"/>
    <property type="match status" value="1"/>
</dbReference>
<dbReference type="GO" id="GO:0016810">
    <property type="term" value="F:hydrolase activity, acting on carbon-nitrogen (but not peptide) bonds"/>
    <property type="evidence" value="ECO:0007669"/>
    <property type="project" value="InterPro"/>
</dbReference>
<dbReference type="EMBL" id="CP001801">
    <property type="protein sequence ID" value="ACX97057.1"/>
    <property type="molecule type" value="Genomic_DNA"/>
</dbReference>
<protein>
    <submittedName>
        <fullName evidence="2">Polysaccharide deacetylase</fullName>
    </submittedName>
</protein>
<dbReference type="InterPro" id="IPR011330">
    <property type="entry name" value="Glyco_hydro/deAcase_b/a-brl"/>
</dbReference>
<dbReference type="STRING" id="555778.Hneap_2242"/>
<sequence length="230" mass="25976">MTPHKPAHTPRPFMLSFDDGPLPRKTDAVLDALSRFRGEDGKPLRAGFFMIGDAPARFLAGRQYFAPYELWWRKGSMRRHPELVARALAEGHMIGNHTVHHVWARWPVYRDMDAVRSEIHGWEAHAEAAGWHPATAPRLFRAPYLLHTPTMTAAATELGYRIVGGQTVGDATPGNGLRAIEQQIRRILNTPDTQPALLIFHDIRPVTAHHLGTLLDRLQHEGHDLRHFSV</sequence>
<keyword evidence="3" id="KW-1185">Reference proteome</keyword>
<dbReference type="CDD" id="cd10917">
    <property type="entry name" value="CE4_NodB_like_6s_7s"/>
    <property type="match status" value="1"/>
</dbReference>
<dbReference type="Gene3D" id="3.20.20.370">
    <property type="entry name" value="Glycoside hydrolase/deacetylase"/>
    <property type="match status" value="1"/>
</dbReference>
<evidence type="ECO:0000313" key="2">
    <source>
        <dbReference type="EMBL" id="ACX97057.1"/>
    </source>
</evidence>
<dbReference type="InterPro" id="IPR002509">
    <property type="entry name" value="NODB_dom"/>
</dbReference>
<gene>
    <name evidence="2" type="ordered locus">Hneap_2242</name>
</gene>
<dbReference type="OrthoDB" id="276604at2"/>
<dbReference type="GO" id="GO:0005975">
    <property type="term" value="P:carbohydrate metabolic process"/>
    <property type="evidence" value="ECO:0007669"/>
    <property type="project" value="InterPro"/>
</dbReference>
<organism evidence="2 3">
    <name type="scientific">Halothiobacillus neapolitanus (strain ATCC 23641 / DSM 15147 / CIP 104769 / NCIMB 8539 / c2)</name>
    <name type="common">Thiobacillus neapolitanus</name>
    <dbReference type="NCBI Taxonomy" id="555778"/>
    <lineage>
        <taxon>Bacteria</taxon>
        <taxon>Pseudomonadati</taxon>
        <taxon>Pseudomonadota</taxon>
        <taxon>Gammaproteobacteria</taxon>
        <taxon>Chromatiales</taxon>
        <taxon>Halothiobacillaceae</taxon>
        <taxon>Halothiobacillus</taxon>
    </lineage>
</organism>
<dbReference type="PROSITE" id="PS51677">
    <property type="entry name" value="NODB"/>
    <property type="match status" value="1"/>
</dbReference>
<evidence type="ECO:0000259" key="1">
    <source>
        <dbReference type="PROSITE" id="PS51677"/>
    </source>
</evidence>
<feature type="domain" description="NodB homology" evidence="1">
    <location>
        <begin position="11"/>
        <end position="230"/>
    </location>
</feature>
<dbReference type="AlphaFoldDB" id="D0KWT7"/>
<dbReference type="PANTHER" id="PTHR10587">
    <property type="entry name" value="GLYCOSYL TRANSFERASE-RELATED"/>
    <property type="match status" value="1"/>
</dbReference>
<dbReference type="Proteomes" id="UP000009102">
    <property type="component" value="Chromosome"/>
</dbReference>
<name>D0KWT7_HALNC</name>
<dbReference type="HOGENOM" id="CLU_1203474_0_0_6"/>